<dbReference type="InterPro" id="IPR036291">
    <property type="entry name" value="NAD(P)-bd_dom_sf"/>
</dbReference>
<gene>
    <name evidence="3" type="ORF">GBAR_LOCUS119</name>
</gene>
<dbReference type="GO" id="GO:0016020">
    <property type="term" value="C:membrane"/>
    <property type="evidence" value="ECO:0007669"/>
    <property type="project" value="TreeGrafter"/>
</dbReference>
<evidence type="ECO:0000313" key="3">
    <source>
        <dbReference type="EMBL" id="CAI7989089.1"/>
    </source>
</evidence>
<dbReference type="InterPro" id="IPR026286">
    <property type="entry name" value="MaiA/AMDase"/>
</dbReference>
<sequence>MAKPNGDEHPMLREGLGRLRGKVAIITGANSGIGRATARLFAREGASVVCCDIQETMTPRVDELIIGEGGEATFLNVNVTAKGGPEEMVQTAIARYGGVDILYNNAGGGIRKQAHEFTDDEWNFIMDLNLNAIQRSVRAVVPHFLEKGSGNIGSGGQALYCWRGTVGVVKPTFRPGSLETFTRLLPDGVCVVPRYVGVRAGTEAEFDEAIAVAESRVAELAEFGVDLVVIQGVPPIMLRGYRFDGELTERLTRQYAVPVLTATTAQVEAFRALEVRTMVILSYIQGAMNAKFAAFIEQAGFTVTGIEEIRGVDFADSAKSRSR</sequence>
<dbReference type="CDD" id="cd05233">
    <property type="entry name" value="SDR_c"/>
    <property type="match status" value="1"/>
</dbReference>
<reference evidence="3" key="1">
    <citation type="submission" date="2023-03" db="EMBL/GenBank/DDBJ databases">
        <authorList>
            <person name="Steffen K."/>
            <person name="Cardenas P."/>
        </authorList>
    </citation>
    <scope>NUCLEOTIDE SEQUENCE</scope>
</reference>
<dbReference type="PANTHER" id="PTHR44196:SF1">
    <property type="entry name" value="DEHYDROGENASE_REDUCTASE SDR FAMILY MEMBER 7B"/>
    <property type="match status" value="1"/>
</dbReference>
<evidence type="ECO:0000313" key="4">
    <source>
        <dbReference type="Proteomes" id="UP001174909"/>
    </source>
</evidence>
<dbReference type="Proteomes" id="UP001174909">
    <property type="component" value="Unassembled WGS sequence"/>
</dbReference>
<dbReference type="EMBL" id="CASHTH010000019">
    <property type="protein sequence ID" value="CAI7989089.1"/>
    <property type="molecule type" value="Genomic_DNA"/>
</dbReference>
<dbReference type="Gene3D" id="3.40.50.12500">
    <property type="match status" value="1"/>
</dbReference>
<dbReference type="GO" id="GO:0016491">
    <property type="term" value="F:oxidoreductase activity"/>
    <property type="evidence" value="ECO:0007669"/>
    <property type="project" value="UniProtKB-KW"/>
</dbReference>
<dbReference type="Gene3D" id="3.40.50.720">
    <property type="entry name" value="NAD(P)-binding Rossmann-like Domain"/>
    <property type="match status" value="1"/>
</dbReference>
<dbReference type="Pfam" id="PF00106">
    <property type="entry name" value="adh_short"/>
    <property type="match status" value="1"/>
</dbReference>
<proteinExistence type="inferred from homology"/>
<keyword evidence="2" id="KW-0560">Oxidoreductase</keyword>
<dbReference type="PRINTS" id="PR00081">
    <property type="entry name" value="GDHRDH"/>
</dbReference>
<dbReference type="PANTHER" id="PTHR44196">
    <property type="entry name" value="DEHYDROGENASE/REDUCTASE SDR FAMILY MEMBER 7B"/>
    <property type="match status" value="1"/>
</dbReference>
<comment type="caution">
    <text evidence="3">The sequence shown here is derived from an EMBL/GenBank/DDBJ whole genome shotgun (WGS) entry which is preliminary data.</text>
</comment>
<dbReference type="InterPro" id="IPR002347">
    <property type="entry name" value="SDR_fam"/>
</dbReference>
<name>A0AA35QRH9_GEOBA</name>
<comment type="similarity">
    <text evidence="1">Belongs to the short-chain dehydrogenases/reductases (SDR) family.</text>
</comment>
<dbReference type="InterPro" id="IPR053714">
    <property type="entry name" value="Iso_Racemase_Enz_sf"/>
</dbReference>
<evidence type="ECO:0000256" key="1">
    <source>
        <dbReference type="ARBA" id="ARBA00006484"/>
    </source>
</evidence>
<organism evidence="3 4">
    <name type="scientific">Geodia barretti</name>
    <name type="common">Barrett's horny sponge</name>
    <dbReference type="NCBI Taxonomy" id="519541"/>
    <lineage>
        <taxon>Eukaryota</taxon>
        <taxon>Metazoa</taxon>
        <taxon>Porifera</taxon>
        <taxon>Demospongiae</taxon>
        <taxon>Heteroscleromorpha</taxon>
        <taxon>Tetractinellida</taxon>
        <taxon>Astrophorina</taxon>
        <taxon>Geodiidae</taxon>
        <taxon>Geodia</taxon>
    </lineage>
</organism>
<accession>A0AA35QRH9</accession>
<dbReference type="Pfam" id="PF17645">
    <property type="entry name" value="Amdase"/>
    <property type="match status" value="1"/>
</dbReference>
<protein>
    <submittedName>
        <fullName evidence="3">Uncharacterized oxidoreductase Lmo0432</fullName>
    </submittedName>
</protein>
<keyword evidence="4" id="KW-1185">Reference proteome</keyword>
<dbReference type="SUPFAM" id="SSF51735">
    <property type="entry name" value="NAD(P)-binding Rossmann-fold domains"/>
    <property type="match status" value="1"/>
</dbReference>
<evidence type="ECO:0000256" key="2">
    <source>
        <dbReference type="ARBA" id="ARBA00023002"/>
    </source>
</evidence>
<dbReference type="AlphaFoldDB" id="A0AA35QRH9"/>